<dbReference type="RefSeq" id="WP_051506383.1">
    <property type="nucleotide sequence ID" value="NZ_CP132375.1"/>
</dbReference>
<feature type="region of interest" description="Disordered" evidence="1">
    <location>
        <begin position="17"/>
        <end position="37"/>
    </location>
</feature>
<name>A0ABD7Z3Z7_9NEIS</name>
<evidence type="ECO:0000313" key="3">
    <source>
        <dbReference type="EMBL" id="WLS99193.1"/>
    </source>
</evidence>
<dbReference type="Proteomes" id="UP001229773">
    <property type="component" value="Chromosome"/>
</dbReference>
<evidence type="ECO:0000313" key="4">
    <source>
        <dbReference type="Proteomes" id="UP001229773"/>
    </source>
</evidence>
<dbReference type="InterPro" id="IPR011083">
    <property type="entry name" value="Phage_tail_collar_dom"/>
</dbReference>
<accession>A0ABD7Z3Z7</accession>
<dbReference type="Pfam" id="PF07484">
    <property type="entry name" value="Collar"/>
    <property type="match status" value="1"/>
</dbReference>
<dbReference type="EMBL" id="CP132375">
    <property type="protein sequence ID" value="WLS99193.1"/>
    <property type="molecule type" value="Genomic_DNA"/>
</dbReference>
<feature type="domain" description="Phage tail collar" evidence="2">
    <location>
        <begin position="205"/>
        <end position="262"/>
    </location>
</feature>
<feature type="compositionally biased region" description="Polar residues" evidence="1">
    <location>
        <begin position="17"/>
        <end position="27"/>
    </location>
</feature>
<evidence type="ECO:0000256" key="1">
    <source>
        <dbReference type="SAM" id="MobiDB-lite"/>
    </source>
</evidence>
<protein>
    <submittedName>
        <fullName evidence="3">Phage tail protein</fullName>
    </submittedName>
</protein>
<organism evidence="3 4">
    <name type="scientific">Snodgrassella alvi</name>
    <dbReference type="NCBI Taxonomy" id="1196083"/>
    <lineage>
        <taxon>Bacteria</taxon>
        <taxon>Pseudomonadati</taxon>
        <taxon>Pseudomonadota</taxon>
        <taxon>Betaproteobacteria</taxon>
        <taxon>Neisseriales</taxon>
        <taxon>Neisseriaceae</taxon>
        <taxon>Snodgrassella</taxon>
    </lineage>
</organism>
<proteinExistence type="predicted"/>
<dbReference type="SUPFAM" id="SSF88874">
    <property type="entry name" value="Receptor-binding domain of short tail fibre protein gp12"/>
    <property type="match status" value="1"/>
</dbReference>
<reference evidence="3 4" key="1">
    <citation type="submission" date="2023-08" db="EMBL/GenBank/DDBJ databases">
        <title>Complete genome sequences of 12 bacterial strains from the honey bee gut, resolved with long-read nanopore sequencing.</title>
        <authorList>
            <person name="Kwong W.K."/>
            <person name="Acheampong S."/>
            <person name="Polat M.F."/>
        </authorList>
    </citation>
    <scope>NUCLEOTIDE SEQUENCE [LARGE SCALE GENOMIC DNA]</scope>
    <source>
        <strain evidence="4">wkB9</strain>
    </source>
</reference>
<evidence type="ECO:0000259" key="2">
    <source>
        <dbReference type="Pfam" id="PF07484"/>
    </source>
</evidence>
<dbReference type="AlphaFoldDB" id="A0ABD7Z3Z7"/>
<dbReference type="Gene3D" id="3.90.1340.10">
    <property type="entry name" value="Phage tail collar domain"/>
    <property type="match status" value="1"/>
</dbReference>
<gene>
    <name evidence="3" type="ORF">RAM05_04140</name>
</gene>
<dbReference type="InterPro" id="IPR037053">
    <property type="entry name" value="Phage_tail_collar_dom_sf"/>
</dbReference>
<dbReference type="GeneID" id="62501071"/>
<sequence length="356" mass="37882">MSKNPVLIPQAFAANGSKNNIQNTRQPGQDPEDATWSDGFPNVTMQPVESGGLPPKGMDFNGILNALSATIVHMQKGNLFYFDKAYCDAFGGYQKGAVLLADDGTKVFISVADKNTNNPNQNPQYWEVIAGIGLNAVTASKLLDGRNIGGVFFDGTQDIDLPGVNTRGNQDTTGNAATATRLQNAVCINGIPFDGSKDINATPAGAVQFFAMDTAPVGWLKANGVAVSRISYASLYAAIGTRFGAGDGKTTFNLPDLRGEFLRAYDEGRGVDDGRQLGTTQSDTVQRMTGEIGDITFVGKDYSNGVFSRENVSTAKIGTVTPLTLNFKVKFDNAEVARTSAETRPRNVALLACIKI</sequence>